<dbReference type="Proteomes" id="UP000672032">
    <property type="component" value="Chromosome 3"/>
</dbReference>
<keyword evidence="2" id="KW-1185">Reference proteome</keyword>
<organism evidence="1 2">
    <name type="scientific">Monilinia vaccinii-corymbosi</name>
    <dbReference type="NCBI Taxonomy" id="61207"/>
    <lineage>
        <taxon>Eukaryota</taxon>
        <taxon>Fungi</taxon>
        <taxon>Dikarya</taxon>
        <taxon>Ascomycota</taxon>
        <taxon>Pezizomycotina</taxon>
        <taxon>Leotiomycetes</taxon>
        <taxon>Helotiales</taxon>
        <taxon>Sclerotiniaceae</taxon>
        <taxon>Monilinia</taxon>
    </lineage>
</organism>
<gene>
    <name evidence="1" type="ORF">DSL72_002058</name>
</gene>
<reference evidence="1" key="1">
    <citation type="submission" date="2020-10" db="EMBL/GenBank/DDBJ databases">
        <title>Genome Sequence of Monilinia vaccinii-corymbosi Sheds Light on Mummy Berry Disease Infection of Blueberry and Mating Type.</title>
        <authorList>
            <person name="Yow A.G."/>
            <person name="Zhang Y."/>
            <person name="Bansal K."/>
            <person name="Eacker S.M."/>
            <person name="Sullivan S."/>
            <person name="Liachko I."/>
            <person name="Cubeta M.A."/>
            <person name="Rollins J.A."/>
            <person name="Ashrafi H."/>
        </authorList>
    </citation>
    <scope>NUCLEOTIDE SEQUENCE</scope>
    <source>
        <strain evidence="1">RL-1</strain>
    </source>
</reference>
<dbReference type="EMBL" id="CP063407">
    <property type="protein sequence ID" value="QSZ32484.1"/>
    <property type="molecule type" value="Genomic_DNA"/>
</dbReference>
<proteinExistence type="predicted"/>
<evidence type="ECO:0000313" key="1">
    <source>
        <dbReference type="EMBL" id="QSZ32484.1"/>
    </source>
</evidence>
<protein>
    <submittedName>
        <fullName evidence="1">Uncharacterized protein</fullName>
    </submittedName>
</protein>
<dbReference type="AlphaFoldDB" id="A0A8A3PBJ6"/>
<sequence length="25" mass="2929">MSSPIRTSRQHRIWTPSGTLVDKQF</sequence>
<evidence type="ECO:0000313" key="2">
    <source>
        <dbReference type="Proteomes" id="UP000672032"/>
    </source>
</evidence>
<accession>A0A8A3PBJ6</accession>
<name>A0A8A3PBJ6_9HELO</name>